<feature type="domain" description="Helicase C-terminal" evidence="11">
    <location>
        <begin position="526"/>
        <end position="684"/>
    </location>
</feature>
<dbReference type="PANTHER" id="PTHR47964">
    <property type="entry name" value="ATP-DEPENDENT DNA HELICASE HOMOLOG RECG, CHLOROPLASTIC"/>
    <property type="match status" value="1"/>
</dbReference>
<accession>A0A496PGR1</accession>
<dbReference type="InterPro" id="IPR047112">
    <property type="entry name" value="RecG/Mfd"/>
</dbReference>
<reference evidence="12 13" key="1">
    <citation type="submission" date="2018-07" db="EMBL/GenBank/DDBJ databases">
        <title>Arthrobacter sp. nov., isolated from raw cow's milk with high bacterial count.</title>
        <authorList>
            <person name="Hahne J."/>
            <person name="Isele D."/>
            <person name="Lipski A."/>
        </authorList>
    </citation>
    <scope>NUCLEOTIDE SEQUENCE [LARGE SCALE GENOMIC DNA]</scope>
    <source>
        <strain evidence="12 13">JZ R-183</strain>
    </source>
</reference>
<evidence type="ECO:0000313" key="13">
    <source>
        <dbReference type="Proteomes" id="UP000273119"/>
    </source>
</evidence>
<dbReference type="InterPro" id="IPR027417">
    <property type="entry name" value="P-loop_NTPase"/>
</dbReference>
<evidence type="ECO:0000259" key="11">
    <source>
        <dbReference type="PROSITE" id="PS51194"/>
    </source>
</evidence>
<evidence type="ECO:0000256" key="3">
    <source>
        <dbReference type="ARBA" id="ARBA00022801"/>
    </source>
</evidence>
<dbReference type="SMART" id="SM00487">
    <property type="entry name" value="DEXDc"/>
    <property type="match status" value="1"/>
</dbReference>
<dbReference type="InterPro" id="IPR045562">
    <property type="entry name" value="RecG_dom3_C"/>
</dbReference>
<sequence>MTDPSSAPDPAQKSQAARQTQAAVKDPSALRPETDLVRVIGAASAKVIQQAFGYTTAGELLMHLPRRYVDVGEITPITALALGEDATVVATVTHASQRRMHNRRGFLLEVEVEDQDPESAGRLRMTFFNGFQAAKELLPGARAVFSGQVEDYRGQTQLSHPEYTLLGQDDEAEARPFPVYPSSGKLSQLRLRRTMATVLDGVSEGGFPDPVPGDVRARRRLPGLVSALESVHRPRQIPEAYAARRRFAFEEALLLQTVLAERRLENAGRSAVPRPGSADGLLAAFDAALPFTLTQGQVEVGAELARDLARPHPMNRLVQGEVGSGKTLVALRAMLQVIDSGGQAAMLAPTEVLASQHAATLRRMLGELALAGQLGGAERATTVELLTGSLPAARRREVLLNAASGRAGIVVGTHALLGDQVQFAELGLVVVDEQHRFGVEQRDKLRGGGEGDGQTPHTLVMTATPIPRTVAMTVFGDVETSILKGLPANRAPVRTFVVPVQLPAWRERLFSLMREQIDAGHQAYVVVPRITEDPAEEDATRARGADQADAAPLQRTALETMEQVLRAHPALQGVRIGTLHGKLAAEQKAAAMADFESGRTQLLLATTVVEVGVDVANATVMAIIDAESFGISQLHQLRGRIGRGGFPGTCLLVTTLEHEHPAVERLEAVAATSDGFELAEKDLETRREGDILGASQSGGRSTLKILRVMRDAKVIAQAREDAAEVVVPGWRERHPHLAAAVEARLDTSEAAYLERG</sequence>
<dbReference type="GO" id="GO:0003677">
    <property type="term" value="F:DNA binding"/>
    <property type="evidence" value="ECO:0007669"/>
    <property type="project" value="UniProtKB-KW"/>
</dbReference>
<dbReference type="EMBL" id="QQXL01000007">
    <property type="protein sequence ID" value="RKW69672.1"/>
    <property type="molecule type" value="Genomic_DNA"/>
</dbReference>
<dbReference type="GO" id="GO:0016787">
    <property type="term" value="F:hydrolase activity"/>
    <property type="evidence" value="ECO:0007669"/>
    <property type="project" value="UniProtKB-KW"/>
</dbReference>
<evidence type="ECO:0000256" key="8">
    <source>
        <dbReference type="ARBA" id="ARBA00049819"/>
    </source>
</evidence>
<evidence type="ECO:0000256" key="1">
    <source>
        <dbReference type="ARBA" id="ARBA00022741"/>
    </source>
</evidence>
<protein>
    <recommendedName>
        <fullName evidence="8">Probable DNA 3'-5' helicase RecG</fullName>
    </recommendedName>
</protein>
<comment type="caution">
    <text evidence="12">The sequence shown here is derived from an EMBL/GenBank/DDBJ whole genome shotgun (WGS) entry which is preliminary data.</text>
</comment>
<dbReference type="GO" id="GO:0003678">
    <property type="term" value="F:DNA helicase activity"/>
    <property type="evidence" value="ECO:0007669"/>
    <property type="project" value="TreeGrafter"/>
</dbReference>
<evidence type="ECO:0000256" key="2">
    <source>
        <dbReference type="ARBA" id="ARBA00022763"/>
    </source>
</evidence>
<keyword evidence="1" id="KW-0547">Nucleotide-binding</keyword>
<dbReference type="InterPro" id="IPR001650">
    <property type="entry name" value="Helicase_C-like"/>
</dbReference>
<proteinExistence type="predicted"/>
<dbReference type="GO" id="GO:0005524">
    <property type="term" value="F:ATP binding"/>
    <property type="evidence" value="ECO:0007669"/>
    <property type="project" value="UniProtKB-KW"/>
</dbReference>
<keyword evidence="3" id="KW-0378">Hydrolase</keyword>
<gene>
    <name evidence="12" type="ORF">DWQ67_11260</name>
</gene>
<dbReference type="RefSeq" id="WP_121485718.1">
    <property type="nucleotide sequence ID" value="NZ_QQXL01000007.1"/>
</dbReference>
<evidence type="ECO:0000259" key="10">
    <source>
        <dbReference type="PROSITE" id="PS51192"/>
    </source>
</evidence>
<dbReference type="AlphaFoldDB" id="A0A496PGR1"/>
<feature type="domain" description="Helicase ATP-binding" evidence="10">
    <location>
        <begin position="307"/>
        <end position="483"/>
    </location>
</feature>
<dbReference type="Proteomes" id="UP000273119">
    <property type="component" value="Unassembled WGS sequence"/>
</dbReference>
<dbReference type="Pfam" id="PF00271">
    <property type="entry name" value="Helicase_C"/>
    <property type="match status" value="1"/>
</dbReference>
<dbReference type="InterPro" id="IPR033454">
    <property type="entry name" value="RecG_wedge"/>
</dbReference>
<dbReference type="SUPFAM" id="SSF52540">
    <property type="entry name" value="P-loop containing nucleoside triphosphate hydrolases"/>
    <property type="match status" value="2"/>
</dbReference>
<keyword evidence="4 12" id="KW-0347">Helicase</keyword>
<dbReference type="SUPFAM" id="SSF50249">
    <property type="entry name" value="Nucleic acid-binding proteins"/>
    <property type="match status" value="1"/>
</dbReference>
<dbReference type="InterPro" id="IPR011545">
    <property type="entry name" value="DEAD/DEAH_box_helicase_dom"/>
</dbReference>
<dbReference type="PANTHER" id="PTHR47964:SF1">
    <property type="entry name" value="ATP-DEPENDENT DNA HELICASE HOMOLOG RECG, CHLOROPLASTIC"/>
    <property type="match status" value="1"/>
</dbReference>
<keyword evidence="13" id="KW-1185">Reference proteome</keyword>
<feature type="compositionally biased region" description="Polar residues" evidence="9">
    <location>
        <begin position="12"/>
        <end position="22"/>
    </location>
</feature>
<dbReference type="InterPro" id="IPR012340">
    <property type="entry name" value="NA-bd_OB-fold"/>
</dbReference>
<dbReference type="SMART" id="SM00490">
    <property type="entry name" value="HELICc"/>
    <property type="match status" value="1"/>
</dbReference>
<dbReference type="CDD" id="cd04488">
    <property type="entry name" value="RecG_wedge_OBF"/>
    <property type="match status" value="1"/>
</dbReference>
<evidence type="ECO:0000256" key="9">
    <source>
        <dbReference type="SAM" id="MobiDB-lite"/>
    </source>
</evidence>
<dbReference type="CDD" id="cd17992">
    <property type="entry name" value="DEXHc_RecG"/>
    <property type="match status" value="1"/>
</dbReference>
<dbReference type="Gene3D" id="2.40.50.140">
    <property type="entry name" value="Nucleic acid-binding proteins"/>
    <property type="match status" value="1"/>
</dbReference>
<dbReference type="PROSITE" id="PS51194">
    <property type="entry name" value="HELICASE_CTER"/>
    <property type="match status" value="1"/>
</dbReference>
<evidence type="ECO:0000256" key="5">
    <source>
        <dbReference type="ARBA" id="ARBA00022840"/>
    </source>
</evidence>
<keyword evidence="6" id="KW-0238">DNA-binding</keyword>
<dbReference type="PROSITE" id="PS51192">
    <property type="entry name" value="HELICASE_ATP_BIND_1"/>
    <property type="match status" value="1"/>
</dbReference>
<evidence type="ECO:0000256" key="7">
    <source>
        <dbReference type="ARBA" id="ARBA00023204"/>
    </source>
</evidence>
<dbReference type="Gene3D" id="3.40.50.300">
    <property type="entry name" value="P-loop containing nucleotide triphosphate hydrolases"/>
    <property type="match status" value="2"/>
</dbReference>
<name>A0A496PGR1_9MICC</name>
<dbReference type="GO" id="GO:0006281">
    <property type="term" value="P:DNA repair"/>
    <property type="evidence" value="ECO:0007669"/>
    <property type="project" value="UniProtKB-KW"/>
</dbReference>
<feature type="region of interest" description="Disordered" evidence="9">
    <location>
        <begin position="1"/>
        <end position="29"/>
    </location>
</feature>
<keyword evidence="2" id="KW-0227">DNA damage</keyword>
<evidence type="ECO:0000256" key="4">
    <source>
        <dbReference type="ARBA" id="ARBA00022806"/>
    </source>
</evidence>
<dbReference type="Pfam" id="PF00270">
    <property type="entry name" value="DEAD"/>
    <property type="match status" value="1"/>
</dbReference>
<evidence type="ECO:0000256" key="6">
    <source>
        <dbReference type="ARBA" id="ARBA00023125"/>
    </source>
</evidence>
<dbReference type="Pfam" id="PF19833">
    <property type="entry name" value="RecG_dom3_C"/>
    <property type="match status" value="1"/>
</dbReference>
<evidence type="ECO:0000313" key="12">
    <source>
        <dbReference type="EMBL" id="RKW69672.1"/>
    </source>
</evidence>
<keyword evidence="7" id="KW-0234">DNA repair</keyword>
<keyword evidence="5" id="KW-0067">ATP-binding</keyword>
<dbReference type="Pfam" id="PF17191">
    <property type="entry name" value="RecG_wedge"/>
    <property type="match status" value="1"/>
</dbReference>
<organism evidence="12 13">
    <name type="scientific">Galactobacter caseinivorans</name>
    <dbReference type="NCBI Taxonomy" id="2676123"/>
    <lineage>
        <taxon>Bacteria</taxon>
        <taxon>Bacillati</taxon>
        <taxon>Actinomycetota</taxon>
        <taxon>Actinomycetes</taxon>
        <taxon>Micrococcales</taxon>
        <taxon>Micrococcaceae</taxon>
        <taxon>Galactobacter</taxon>
    </lineage>
</organism>
<dbReference type="InterPro" id="IPR014001">
    <property type="entry name" value="Helicase_ATP-bd"/>
</dbReference>